<protein>
    <submittedName>
        <fullName evidence="2">Stress protein</fullName>
    </submittedName>
</protein>
<proteinExistence type="predicted"/>
<reference evidence="3" key="1">
    <citation type="submission" date="2018-07" db="EMBL/GenBank/DDBJ databases">
        <authorList>
            <person name="Zhao J."/>
        </authorList>
    </citation>
    <scope>NUCLEOTIDE SEQUENCE [LARGE SCALE GENOMIC DNA]</scope>
    <source>
        <strain evidence="3">GSSD-12</strain>
    </source>
</reference>
<sequence length="201" mass="21126">MVVSGIAATAVLLPSATASAAQAPVPPRTKVSGTVSHVSNTDYATAALGTASTGVTTALGAKSLGKPGAAPAKQGEYGTAAAHVAVIRAVVNITKAIVKIITNAIQNKQNREGYVKSLREGAFYDAGQKYNVMIINSSNKYSFSLGGLVYDAEGSGIHGKYRILVFESGTFTNKGDGGYINWAFRGWFERNGMTVNFRRSW</sequence>
<organism evidence="2 3">
    <name type="scientific">Streptomyces paludis</name>
    <dbReference type="NCBI Taxonomy" id="2282738"/>
    <lineage>
        <taxon>Bacteria</taxon>
        <taxon>Bacillati</taxon>
        <taxon>Actinomycetota</taxon>
        <taxon>Actinomycetes</taxon>
        <taxon>Kitasatosporales</taxon>
        <taxon>Streptomycetaceae</taxon>
        <taxon>Streptomyces</taxon>
    </lineage>
</organism>
<dbReference type="OrthoDB" id="5195614at2"/>
<evidence type="ECO:0000313" key="2">
    <source>
        <dbReference type="EMBL" id="AXG79406.1"/>
    </source>
</evidence>
<dbReference type="Proteomes" id="UP000253868">
    <property type="component" value="Chromosome"/>
</dbReference>
<evidence type="ECO:0000313" key="3">
    <source>
        <dbReference type="Proteomes" id="UP000253868"/>
    </source>
</evidence>
<gene>
    <name evidence="2" type="ORF">DVK44_19090</name>
</gene>
<dbReference type="KEGG" id="spad:DVK44_19090"/>
<dbReference type="EMBL" id="CP031194">
    <property type="protein sequence ID" value="AXG79406.1"/>
    <property type="molecule type" value="Genomic_DNA"/>
</dbReference>
<feature type="signal peptide" evidence="1">
    <location>
        <begin position="1"/>
        <end position="20"/>
    </location>
</feature>
<keyword evidence="3" id="KW-1185">Reference proteome</keyword>
<dbReference type="AlphaFoldDB" id="A0A345HRT2"/>
<evidence type="ECO:0000256" key="1">
    <source>
        <dbReference type="SAM" id="SignalP"/>
    </source>
</evidence>
<feature type="chain" id="PRO_5016797986" evidence="1">
    <location>
        <begin position="21"/>
        <end position="201"/>
    </location>
</feature>
<name>A0A345HRT2_9ACTN</name>
<accession>A0A345HRT2</accession>
<keyword evidence="1" id="KW-0732">Signal</keyword>